<dbReference type="AlphaFoldDB" id="A0AA38P7H8"/>
<feature type="region of interest" description="Disordered" evidence="1">
    <location>
        <begin position="100"/>
        <end position="128"/>
    </location>
</feature>
<evidence type="ECO:0000313" key="3">
    <source>
        <dbReference type="Proteomes" id="UP001163846"/>
    </source>
</evidence>
<feature type="region of interest" description="Disordered" evidence="1">
    <location>
        <begin position="173"/>
        <end position="192"/>
    </location>
</feature>
<protein>
    <submittedName>
        <fullName evidence="2">Uncharacterized protein</fullName>
    </submittedName>
</protein>
<feature type="region of interest" description="Disordered" evidence="1">
    <location>
        <begin position="1"/>
        <end position="57"/>
    </location>
</feature>
<reference evidence="2" key="1">
    <citation type="submission" date="2022-08" db="EMBL/GenBank/DDBJ databases">
        <authorList>
            <consortium name="DOE Joint Genome Institute"/>
            <person name="Min B."/>
            <person name="Riley R."/>
            <person name="Sierra-Patev S."/>
            <person name="Naranjo-Ortiz M."/>
            <person name="Looney B."/>
            <person name="Konkel Z."/>
            <person name="Slot J.C."/>
            <person name="Sakamoto Y."/>
            <person name="Steenwyk J.L."/>
            <person name="Rokas A."/>
            <person name="Carro J."/>
            <person name="Camarero S."/>
            <person name="Ferreira P."/>
            <person name="Molpeceres G."/>
            <person name="Ruiz-Duenas F.J."/>
            <person name="Serrano A."/>
            <person name="Henrissat B."/>
            <person name="Drula E."/>
            <person name="Hughes K.W."/>
            <person name="Mata J.L."/>
            <person name="Ishikawa N.K."/>
            <person name="Vargas-Isla R."/>
            <person name="Ushijima S."/>
            <person name="Smith C.A."/>
            <person name="Ahrendt S."/>
            <person name="Andreopoulos W."/>
            <person name="He G."/>
            <person name="Labutti K."/>
            <person name="Lipzen A."/>
            <person name="Ng V."/>
            <person name="Sandor L."/>
            <person name="Barry K."/>
            <person name="Martinez A.T."/>
            <person name="Xiao Y."/>
            <person name="Gibbons J.G."/>
            <person name="Terashima K."/>
            <person name="Hibbett D.S."/>
            <person name="Grigoriev I.V."/>
        </authorList>
    </citation>
    <scope>NUCLEOTIDE SEQUENCE</scope>
    <source>
        <strain evidence="2">TFB9207</strain>
    </source>
</reference>
<feature type="compositionally biased region" description="Basic and acidic residues" evidence="1">
    <location>
        <begin position="108"/>
        <end position="119"/>
    </location>
</feature>
<gene>
    <name evidence="2" type="ORF">F5878DRAFT_661839</name>
</gene>
<dbReference type="Proteomes" id="UP001163846">
    <property type="component" value="Unassembled WGS sequence"/>
</dbReference>
<sequence>MTRLTMGGGGEEEEEEDTKKKENSGVSRLVILHQLLSSSTESHTSSTSLPPLSPQGPIPTRTIGSMHLRLVASTSSGPRPSRQLTFAIGTSAEPLHPILHSLAPGSHPEYRHGRDEDQTSKCSQSDKAPDSFTLDLVCLFRILIQTIYYHLKFEVLESASREGRIAHEDCRPLSPAELSRPRPTGAIAPPPADIHDELERIFSRFRTDKLAIGNPNPPQIDDSTLPARLSKRDGSDMESGIWIVDADLC</sequence>
<name>A0AA38P7H8_9AGAR</name>
<feature type="compositionally biased region" description="Low complexity" evidence="1">
    <location>
        <begin position="35"/>
        <end position="50"/>
    </location>
</feature>
<evidence type="ECO:0000313" key="2">
    <source>
        <dbReference type="EMBL" id="KAJ3837714.1"/>
    </source>
</evidence>
<accession>A0AA38P7H8</accession>
<keyword evidence="3" id="KW-1185">Reference proteome</keyword>
<feature type="region of interest" description="Disordered" evidence="1">
    <location>
        <begin position="212"/>
        <end position="232"/>
    </location>
</feature>
<comment type="caution">
    <text evidence="2">The sequence shown here is derived from an EMBL/GenBank/DDBJ whole genome shotgun (WGS) entry which is preliminary data.</text>
</comment>
<proteinExistence type="predicted"/>
<organism evidence="2 3">
    <name type="scientific">Lentinula raphanica</name>
    <dbReference type="NCBI Taxonomy" id="153919"/>
    <lineage>
        <taxon>Eukaryota</taxon>
        <taxon>Fungi</taxon>
        <taxon>Dikarya</taxon>
        <taxon>Basidiomycota</taxon>
        <taxon>Agaricomycotina</taxon>
        <taxon>Agaricomycetes</taxon>
        <taxon>Agaricomycetidae</taxon>
        <taxon>Agaricales</taxon>
        <taxon>Marasmiineae</taxon>
        <taxon>Omphalotaceae</taxon>
        <taxon>Lentinula</taxon>
    </lineage>
</organism>
<dbReference type="EMBL" id="MU806227">
    <property type="protein sequence ID" value="KAJ3837714.1"/>
    <property type="molecule type" value="Genomic_DNA"/>
</dbReference>
<evidence type="ECO:0000256" key="1">
    <source>
        <dbReference type="SAM" id="MobiDB-lite"/>
    </source>
</evidence>